<dbReference type="STRING" id="1759059.ATE48_15930"/>
<dbReference type="InterPro" id="IPR050570">
    <property type="entry name" value="Cell_wall_metabolism_enzyme"/>
</dbReference>
<evidence type="ECO:0000313" key="2">
    <source>
        <dbReference type="EMBL" id="ANP47298.1"/>
    </source>
</evidence>
<dbReference type="AlphaFoldDB" id="A0A1B1AL42"/>
<dbReference type="RefSeq" id="WP_066773178.1">
    <property type="nucleotide sequence ID" value="NZ_CP013244.1"/>
</dbReference>
<dbReference type="CDD" id="cd12797">
    <property type="entry name" value="M23_peptidase"/>
    <property type="match status" value="1"/>
</dbReference>
<dbReference type="InterPro" id="IPR016047">
    <property type="entry name" value="M23ase_b-sheet_dom"/>
</dbReference>
<sequence length="400" mass="42311">MLGFAVKGVLGFGLVVAGWLIGSIYPAPAQWLGVVSHRVDPLLSRLDVSSEGLARLRSTLSREDFTQLTRDAAVLAASTGNVILVERNSEHVLDEYAEALAAEQGRVREAPAGGAVFEDALQLCPGMAVSNAPPADEERRVERFAKFVDVNGVIVAVNPTHDACLSSGVGARAGRRHKGLDYYARNGGPIYAAANGTVIEMLYRNDYGNMLLIDHGSGTYTRYAHLSSFAPEMAVGAAVTAGQQIALMGNTAGYQIPVHLHYELLTGNYQNPAASFGLTPTSPFDYPAATSAPAQGQVVVAAPPRQATVPLQLTRDEGARGLCPSGPISEATVLRIRRGDTLIAIANSCYGDSEAWRQIARCNEFLEERNLGGVSPLNGGNLLYVGDRVVLPAPGGQCPT</sequence>
<keyword evidence="3" id="KW-1185">Reference proteome</keyword>
<organism evidence="2 3">
    <name type="scientific">Candidatus Viadribacter manganicus</name>
    <dbReference type="NCBI Taxonomy" id="1759059"/>
    <lineage>
        <taxon>Bacteria</taxon>
        <taxon>Pseudomonadati</taxon>
        <taxon>Pseudomonadota</taxon>
        <taxon>Alphaproteobacteria</taxon>
        <taxon>Hyphomonadales</taxon>
        <taxon>Hyphomonadaceae</taxon>
        <taxon>Candidatus Viadribacter</taxon>
    </lineage>
</organism>
<dbReference type="Pfam" id="PF01551">
    <property type="entry name" value="Peptidase_M23"/>
    <property type="match status" value="1"/>
</dbReference>
<dbReference type="InterPro" id="IPR011055">
    <property type="entry name" value="Dup_hybrid_motif"/>
</dbReference>
<evidence type="ECO:0000259" key="1">
    <source>
        <dbReference type="Pfam" id="PF01551"/>
    </source>
</evidence>
<dbReference type="KEGG" id="cbot:ATE48_15930"/>
<dbReference type="InterPro" id="IPR018392">
    <property type="entry name" value="LysM"/>
</dbReference>
<dbReference type="PANTHER" id="PTHR21666:SF270">
    <property type="entry name" value="MUREIN HYDROLASE ACTIVATOR ENVC"/>
    <property type="match status" value="1"/>
</dbReference>
<gene>
    <name evidence="2" type="ORF">ATE48_15930</name>
</gene>
<reference evidence="2 3" key="1">
    <citation type="submission" date="2015-11" db="EMBL/GenBank/DDBJ databases">
        <title>Whole-Genome Sequence of Candidatus Oderbacter manganicum from the National Park Lower Oder Valley, Germany.</title>
        <authorList>
            <person name="Braun B."/>
            <person name="Liere K."/>
            <person name="Szewzyk U."/>
        </authorList>
    </citation>
    <scope>NUCLEOTIDE SEQUENCE [LARGE SCALE GENOMIC DNA]</scope>
    <source>
        <strain evidence="2 3">OTSz_A_272</strain>
    </source>
</reference>
<dbReference type="Gene3D" id="2.70.70.10">
    <property type="entry name" value="Glucose Permease (Domain IIA)"/>
    <property type="match status" value="1"/>
</dbReference>
<proteinExistence type="predicted"/>
<dbReference type="PANTHER" id="PTHR21666">
    <property type="entry name" value="PEPTIDASE-RELATED"/>
    <property type="match status" value="1"/>
</dbReference>
<protein>
    <recommendedName>
        <fullName evidence="1">M23ase beta-sheet core domain-containing protein</fullName>
    </recommendedName>
</protein>
<dbReference type="Gene3D" id="3.10.350.10">
    <property type="entry name" value="LysM domain"/>
    <property type="match status" value="1"/>
</dbReference>
<name>A0A1B1AL42_9PROT</name>
<dbReference type="OrthoDB" id="9815245at2"/>
<evidence type="ECO:0000313" key="3">
    <source>
        <dbReference type="Proteomes" id="UP000092498"/>
    </source>
</evidence>
<dbReference type="CDD" id="cd00118">
    <property type="entry name" value="LysM"/>
    <property type="match status" value="1"/>
</dbReference>
<dbReference type="InParanoid" id="A0A1B1AL42"/>
<feature type="domain" description="M23ase beta-sheet core" evidence="1">
    <location>
        <begin position="176"/>
        <end position="271"/>
    </location>
</feature>
<accession>A0A1B1AL42</accession>
<dbReference type="Proteomes" id="UP000092498">
    <property type="component" value="Chromosome"/>
</dbReference>
<dbReference type="EMBL" id="CP013244">
    <property type="protein sequence ID" value="ANP47298.1"/>
    <property type="molecule type" value="Genomic_DNA"/>
</dbReference>
<dbReference type="InterPro" id="IPR036779">
    <property type="entry name" value="LysM_dom_sf"/>
</dbReference>
<dbReference type="GO" id="GO:0004222">
    <property type="term" value="F:metalloendopeptidase activity"/>
    <property type="evidence" value="ECO:0007669"/>
    <property type="project" value="TreeGrafter"/>
</dbReference>
<dbReference type="SUPFAM" id="SSF51261">
    <property type="entry name" value="Duplicated hybrid motif"/>
    <property type="match status" value="1"/>
</dbReference>